<dbReference type="GO" id="GO:0005886">
    <property type="term" value="C:plasma membrane"/>
    <property type="evidence" value="ECO:0007669"/>
    <property type="project" value="TreeGrafter"/>
</dbReference>
<comment type="caution">
    <text evidence="2">The sequence shown here is derived from an EMBL/GenBank/DDBJ whole genome shotgun (WGS) entry which is preliminary data.</text>
</comment>
<dbReference type="RefSeq" id="WP_168971973.1">
    <property type="nucleotide sequence ID" value="NZ_BAAACD010000044.1"/>
</dbReference>
<proteinExistence type="predicted"/>
<name>A0A316MAD1_9CLOT</name>
<dbReference type="PANTHER" id="PTHR35793">
    <property type="entry name" value="INNER MEMBRANE PROTEIN YJIG"/>
    <property type="match status" value="1"/>
</dbReference>
<dbReference type="PANTHER" id="PTHR35793:SF2">
    <property type="entry name" value="INNER MEMBRANE PROTEIN YJIG"/>
    <property type="match status" value="1"/>
</dbReference>
<organism evidence="2 3">
    <name type="scientific">Clostridium cadaveris</name>
    <dbReference type="NCBI Taxonomy" id="1529"/>
    <lineage>
        <taxon>Bacteria</taxon>
        <taxon>Bacillati</taxon>
        <taxon>Bacillota</taxon>
        <taxon>Clostridia</taxon>
        <taxon>Eubacteriales</taxon>
        <taxon>Clostridiaceae</taxon>
        <taxon>Clostridium</taxon>
    </lineage>
</organism>
<dbReference type="EMBL" id="QAMZ01000025">
    <property type="protein sequence ID" value="PWL54229.1"/>
    <property type="molecule type" value="Genomic_DNA"/>
</dbReference>
<dbReference type="InterPro" id="IPR052549">
    <property type="entry name" value="SpmB"/>
</dbReference>
<gene>
    <name evidence="2" type="ORF">DBY38_04920</name>
</gene>
<evidence type="ECO:0000259" key="1">
    <source>
        <dbReference type="Pfam" id="PF07670"/>
    </source>
</evidence>
<evidence type="ECO:0000313" key="2">
    <source>
        <dbReference type="EMBL" id="PWL54229.1"/>
    </source>
</evidence>
<reference evidence="2 3" key="1">
    <citation type="submission" date="2018-03" db="EMBL/GenBank/DDBJ databases">
        <title>The uncultured portion of the human microbiome is neutrally assembled.</title>
        <authorList>
            <person name="Jeraldo P."/>
            <person name="Boardman L."/>
            <person name="White B.A."/>
            <person name="Nelson H."/>
            <person name="Goldenfeld N."/>
            <person name="Chia N."/>
        </authorList>
    </citation>
    <scope>NUCLEOTIDE SEQUENCE [LARGE SCALE GENOMIC DNA]</scope>
    <source>
        <strain evidence="2">CIM:MAG 903</strain>
    </source>
</reference>
<sequence length="177" mass="19771">MKDIFQYLLSSIIPLIIVFIVVYGIIKKVKVYEVFVEGAKDGIKICVKIFPSLLAILIGIRIFRDSKMLEYLINFLNPLVYRMGIPPEVMPLILIKPLSGSGALGIFTDIIKQYGPDTVIGLIASIIMGSTETIFYTLTVYYGSVKVKKIRHTLLAAITADIVAILMAVTLVNLWFR</sequence>
<feature type="domain" description="Nucleoside transporter/FeoB GTPase Gate" evidence="1">
    <location>
        <begin position="47"/>
        <end position="146"/>
    </location>
</feature>
<protein>
    <submittedName>
        <fullName evidence="2">Spore maturation protein</fullName>
    </submittedName>
</protein>
<dbReference type="InterPro" id="IPR011642">
    <property type="entry name" value="Gate_dom"/>
</dbReference>
<dbReference type="AlphaFoldDB" id="A0A316MAD1"/>
<dbReference type="Pfam" id="PF07670">
    <property type="entry name" value="Gate"/>
    <property type="match status" value="1"/>
</dbReference>
<accession>A0A316MAD1</accession>
<dbReference type="Proteomes" id="UP000246114">
    <property type="component" value="Unassembled WGS sequence"/>
</dbReference>
<evidence type="ECO:0000313" key="3">
    <source>
        <dbReference type="Proteomes" id="UP000246114"/>
    </source>
</evidence>